<dbReference type="OrthoDB" id="9770043at2"/>
<dbReference type="InterPro" id="IPR012938">
    <property type="entry name" value="Glc/Sorbosone_DH"/>
</dbReference>
<dbReference type="InterPro" id="IPR011042">
    <property type="entry name" value="6-blade_b-propeller_TolB-like"/>
</dbReference>
<sequence>MARPRNLAAALASAALLAGCSAPATQTPSAPVAPTTSTPGTTPVPATPSAAGTPASEPRLGPDGRPFVVTEVADFAEPWAMAFLPGTDWLAITERSGTMHLRDQASGRLLEVAGVPDVVDAGQGGLGDIVPGPTYGSDATVYLSWIERGDGGTGAVVGRARLLVEGDAPRLDGLEVIWRQTPKTSGNGHFSHRLAFSPDGQYLFVSSGDRQKMEPAQDLGSGLGKIMRLTPDGAPAPGNPFADRGSPSDEIWSYGHRNPLGLAFDAEGRLWSSEMGAQGGDEVNLIEQGANYGWPRASNGSHYGGGDIPDHVEGDGFTAPKVWWTPSISPGSLMIHSGEQFPQWAGDAFVGALSGQALIRVDLDGEDATQGDLWEMGQRIRAVTEAPDGSIWLLEDAPGGRLLQLTAP</sequence>
<accession>A0A4Q9KHH9</accession>
<feature type="signal peptide" evidence="2">
    <location>
        <begin position="1"/>
        <end position="24"/>
    </location>
</feature>
<dbReference type="Gene3D" id="2.120.10.30">
    <property type="entry name" value="TolB, C-terminal domain"/>
    <property type="match status" value="1"/>
</dbReference>
<dbReference type="PROSITE" id="PS51257">
    <property type="entry name" value="PROKAR_LIPOPROTEIN"/>
    <property type="match status" value="1"/>
</dbReference>
<dbReference type="SUPFAM" id="SSF50952">
    <property type="entry name" value="Soluble quinoprotein glucose dehydrogenase"/>
    <property type="match status" value="1"/>
</dbReference>
<evidence type="ECO:0000256" key="2">
    <source>
        <dbReference type="SAM" id="SignalP"/>
    </source>
</evidence>
<evidence type="ECO:0000256" key="1">
    <source>
        <dbReference type="SAM" id="MobiDB-lite"/>
    </source>
</evidence>
<dbReference type="RefSeq" id="WP_131166899.1">
    <property type="nucleotide sequence ID" value="NZ_SDMQ01000001.1"/>
</dbReference>
<dbReference type="PANTHER" id="PTHR19328:SF75">
    <property type="entry name" value="ALDOSE SUGAR DEHYDROGENASE YLII"/>
    <property type="match status" value="1"/>
</dbReference>
<feature type="compositionally biased region" description="Low complexity" evidence="1">
    <location>
        <begin position="22"/>
        <end position="56"/>
    </location>
</feature>
<name>A0A4Q9KHH9_9ACTN</name>
<dbReference type="Pfam" id="PF07995">
    <property type="entry name" value="GSDH"/>
    <property type="match status" value="1"/>
</dbReference>
<dbReference type="EMBL" id="SDMQ01000001">
    <property type="protein sequence ID" value="TBT88771.1"/>
    <property type="molecule type" value="Genomic_DNA"/>
</dbReference>
<dbReference type="Proteomes" id="UP000292373">
    <property type="component" value="Unassembled WGS sequence"/>
</dbReference>
<evidence type="ECO:0000259" key="3">
    <source>
        <dbReference type="Pfam" id="PF07995"/>
    </source>
</evidence>
<feature type="domain" description="Glucose/Sorbosone dehydrogenase" evidence="3">
    <location>
        <begin position="76"/>
        <end position="403"/>
    </location>
</feature>
<protein>
    <submittedName>
        <fullName evidence="4">PQQ-dependent sugar dehydrogenase</fullName>
    </submittedName>
</protein>
<keyword evidence="2" id="KW-0732">Signal</keyword>
<feature type="region of interest" description="Disordered" evidence="1">
    <location>
        <begin position="22"/>
        <end position="65"/>
    </location>
</feature>
<comment type="caution">
    <text evidence="4">The sequence shown here is derived from an EMBL/GenBank/DDBJ whole genome shotgun (WGS) entry which is preliminary data.</text>
</comment>
<evidence type="ECO:0000313" key="4">
    <source>
        <dbReference type="EMBL" id="TBT88771.1"/>
    </source>
</evidence>
<feature type="chain" id="PRO_5020238969" evidence="2">
    <location>
        <begin position="25"/>
        <end position="408"/>
    </location>
</feature>
<dbReference type="InterPro" id="IPR011041">
    <property type="entry name" value="Quinoprot_gluc/sorb_DH_b-prop"/>
</dbReference>
<dbReference type="PANTHER" id="PTHR19328">
    <property type="entry name" value="HEDGEHOG-INTERACTING PROTEIN"/>
    <property type="match status" value="1"/>
</dbReference>
<reference evidence="4 5" key="1">
    <citation type="submission" date="2019-01" db="EMBL/GenBank/DDBJ databases">
        <title>Lactibacter flavus gen. nov., sp. nov., a novel bacterium of the family Propionibacteriaceae isolated from raw milk and dairy products.</title>
        <authorList>
            <person name="Huptas C."/>
            <person name="Wenning M."/>
            <person name="Breitenwieser F."/>
            <person name="Doll E."/>
            <person name="Von Neubeck M."/>
            <person name="Busse H.-J."/>
            <person name="Scherer S."/>
        </authorList>
    </citation>
    <scope>NUCLEOTIDE SEQUENCE [LARGE SCALE GENOMIC DNA]</scope>
    <source>
        <strain evidence="4 5">KCTC 33808</strain>
    </source>
</reference>
<proteinExistence type="predicted"/>
<keyword evidence="5" id="KW-1185">Reference proteome</keyword>
<dbReference type="AlphaFoldDB" id="A0A4Q9KHH9"/>
<organism evidence="4 5">
    <name type="scientific">Propioniciclava sinopodophylli</name>
    <dbReference type="NCBI Taxonomy" id="1837344"/>
    <lineage>
        <taxon>Bacteria</taxon>
        <taxon>Bacillati</taxon>
        <taxon>Actinomycetota</taxon>
        <taxon>Actinomycetes</taxon>
        <taxon>Propionibacteriales</taxon>
        <taxon>Propionibacteriaceae</taxon>
        <taxon>Propioniciclava</taxon>
    </lineage>
</organism>
<evidence type="ECO:0000313" key="5">
    <source>
        <dbReference type="Proteomes" id="UP000292373"/>
    </source>
</evidence>
<gene>
    <name evidence="4" type="ORF">ET989_02235</name>
</gene>